<proteinExistence type="inferred from homology"/>
<dbReference type="Pfam" id="PF02811">
    <property type="entry name" value="PHP"/>
    <property type="match status" value="1"/>
</dbReference>
<evidence type="ECO:0000256" key="5">
    <source>
        <dbReference type="ARBA" id="ARBA00022801"/>
    </source>
</evidence>
<comment type="catalytic activity">
    <reaction evidence="7 8">
        <text>L-histidinol phosphate + H2O = L-histidinol + phosphate</text>
        <dbReference type="Rhea" id="RHEA:14465"/>
        <dbReference type="ChEBI" id="CHEBI:15377"/>
        <dbReference type="ChEBI" id="CHEBI:43474"/>
        <dbReference type="ChEBI" id="CHEBI:57699"/>
        <dbReference type="ChEBI" id="CHEBI:57980"/>
        <dbReference type="EC" id="3.1.3.15"/>
    </reaction>
</comment>
<dbReference type="UniPathway" id="UPA00031">
    <property type="reaction ID" value="UER00013"/>
</dbReference>
<organism evidence="10 11">
    <name type="scientific">Parabacteroides goldsteinii DSM 19448 = WAL 12034</name>
    <dbReference type="NCBI Taxonomy" id="927665"/>
    <lineage>
        <taxon>Bacteria</taxon>
        <taxon>Pseudomonadati</taxon>
        <taxon>Bacteroidota</taxon>
        <taxon>Bacteroidia</taxon>
        <taxon>Bacteroidales</taxon>
        <taxon>Tannerellaceae</taxon>
        <taxon>Parabacteroides</taxon>
    </lineage>
</organism>
<keyword evidence="6 8" id="KW-0368">Histidine biosynthesis</keyword>
<evidence type="ECO:0000259" key="9">
    <source>
        <dbReference type="Pfam" id="PF02811"/>
    </source>
</evidence>
<dbReference type="Gene3D" id="3.20.20.140">
    <property type="entry name" value="Metal-dependent hydrolases"/>
    <property type="match status" value="1"/>
</dbReference>
<dbReference type="GO" id="GO:0005737">
    <property type="term" value="C:cytoplasm"/>
    <property type="evidence" value="ECO:0007669"/>
    <property type="project" value="TreeGrafter"/>
</dbReference>
<evidence type="ECO:0000256" key="4">
    <source>
        <dbReference type="ARBA" id="ARBA00022605"/>
    </source>
</evidence>
<comment type="caution">
    <text evidence="10">The sequence shown here is derived from an EMBL/GenBank/DDBJ whole genome shotgun (WGS) entry which is preliminary data.</text>
</comment>
<dbReference type="AlphaFoldDB" id="A0A0F5ITS5"/>
<dbReference type="PANTHER" id="PTHR21039:SF0">
    <property type="entry name" value="HISTIDINOL-PHOSPHATASE"/>
    <property type="match status" value="1"/>
</dbReference>
<dbReference type="PATRIC" id="fig|927665.4.peg.4246"/>
<dbReference type="NCBIfam" id="TIGR01856">
    <property type="entry name" value="hisJ_fam"/>
    <property type="match status" value="1"/>
</dbReference>
<gene>
    <name evidence="10" type="ORF">HMPREF1535_04132</name>
</gene>
<dbReference type="EC" id="3.1.3.15" evidence="3 8"/>
<dbReference type="InterPro" id="IPR010140">
    <property type="entry name" value="Histidinol_P_phosphatase_HisJ"/>
</dbReference>
<dbReference type="PANTHER" id="PTHR21039">
    <property type="entry name" value="HISTIDINOL PHOSPHATASE-RELATED"/>
    <property type="match status" value="1"/>
</dbReference>
<accession>A0A0F5ITS5</accession>
<dbReference type="SUPFAM" id="SSF89550">
    <property type="entry name" value="PHP domain-like"/>
    <property type="match status" value="1"/>
</dbReference>
<evidence type="ECO:0000313" key="10">
    <source>
        <dbReference type="EMBL" id="KKB48903.1"/>
    </source>
</evidence>
<comment type="similarity">
    <text evidence="2 8">Belongs to the PHP hydrolase family. HisK subfamily.</text>
</comment>
<evidence type="ECO:0000256" key="3">
    <source>
        <dbReference type="ARBA" id="ARBA00013085"/>
    </source>
</evidence>
<name>A0A0F5ITS5_9BACT</name>
<dbReference type="GO" id="GO:0004401">
    <property type="term" value="F:histidinol-phosphatase activity"/>
    <property type="evidence" value="ECO:0007669"/>
    <property type="project" value="UniProtKB-UniRule"/>
</dbReference>
<dbReference type="InterPro" id="IPR016195">
    <property type="entry name" value="Pol/histidinol_Pase-like"/>
</dbReference>
<reference evidence="10 11" key="1">
    <citation type="submission" date="2013-04" db="EMBL/GenBank/DDBJ databases">
        <title>The Genome Sequence of Parabacteroides goldsteinii DSM 19448.</title>
        <authorList>
            <consortium name="The Broad Institute Genomics Platform"/>
            <person name="Earl A."/>
            <person name="Ward D."/>
            <person name="Feldgarden M."/>
            <person name="Gevers D."/>
            <person name="Martens E."/>
            <person name="Sakamoto M."/>
            <person name="Benno Y."/>
            <person name="Song Y."/>
            <person name="Liu C."/>
            <person name="Lee J."/>
            <person name="Bolanos M."/>
            <person name="Vaisanen M.L."/>
            <person name="Finegold S.M."/>
            <person name="Walker B."/>
            <person name="Young S."/>
            <person name="Zeng Q."/>
            <person name="Gargeya S."/>
            <person name="Fitzgerald M."/>
            <person name="Haas B."/>
            <person name="Abouelleil A."/>
            <person name="Allen A.W."/>
            <person name="Alvarado L."/>
            <person name="Arachchi H.M."/>
            <person name="Berlin A.M."/>
            <person name="Chapman S.B."/>
            <person name="Gainer-Dewar J."/>
            <person name="Goldberg J."/>
            <person name="Griggs A."/>
            <person name="Gujja S."/>
            <person name="Hansen M."/>
            <person name="Howarth C."/>
            <person name="Imamovic A."/>
            <person name="Ireland A."/>
            <person name="Larimer J."/>
            <person name="McCowan C."/>
            <person name="Murphy C."/>
            <person name="Pearson M."/>
            <person name="Poon T.W."/>
            <person name="Priest M."/>
            <person name="Roberts A."/>
            <person name="Saif S."/>
            <person name="Shea T."/>
            <person name="Sisk P."/>
            <person name="Sykes S."/>
            <person name="Wortman J."/>
            <person name="Nusbaum C."/>
            <person name="Birren B."/>
        </authorList>
    </citation>
    <scope>NUCLEOTIDE SEQUENCE [LARGE SCALE GENOMIC DNA]</scope>
    <source>
        <strain evidence="10 11">DSM 19448</strain>
    </source>
</reference>
<dbReference type="EMBL" id="AQHV01000021">
    <property type="protein sequence ID" value="KKB48903.1"/>
    <property type="molecule type" value="Genomic_DNA"/>
</dbReference>
<dbReference type="STRING" id="927665.HMPREF1535_04132"/>
<dbReference type="GO" id="GO:0000105">
    <property type="term" value="P:L-histidine biosynthetic process"/>
    <property type="evidence" value="ECO:0007669"/>
    <property type="project" value="UniProtKB-UniRule"/>
</dbReference>
<keyword evidence="4 8" id="KW-0028">Amino-acid biosynthesis</keyword>
<evidence type="ECO:0000256" key="2">
    <source>
        <dbReference type="ARBA" id="ARBA00009152"/>
    </source>
</evidence>
<dbReference type="HOGENOM" id="CLU_054611_2_1_10"/>
<feature type="domain" description="PHP" evidence="9">
    <location>
        <begin position="25"/>
        <end position="230"/>
    </location>
</feature>
<evidence type="ECO:0000313" key="11">
    <source>
        <dbReference type="Proteomes" id="UP000033047"/>
    </source>
</evidence>
<comment type="pathway">
    <text evidence="1 8">Amino-acid biosynthesis; L-histidine biosynthesis; L-histidine from 5-phospho-alpha-D-ribose 1-diphosphate: step 8/9.</text>
</comment>
<dbReference type="Proteomes" id="UP000033047">
    <property type="component" value="Unassembled WGS sequence"/>
</dbReference>
<evidence type="ECO:0000256" key="6">
    <source>
        <dbReference type="ARBA" id="ARBA00023102"/>
    </source>
</evidence>
<keyword evidence="5 8" id="KW-0378">Hydrolase</keyword>
<evidence type="ECO:0000256" key="1">
    <source>
        <dbReference type="ARBA" id="ARBA00004970"/>
    </source>
</evidence>
<evidence type="ECO:0000256" key="7">
    <source>
        <dbReference type="ARBA" id="ARBA00049158"/>
    </source>
</evidence>
<evidence type="ECO:0000256" key="8">
    <source>
        <dbReference type="RuleBase" id="RU366003"/>
    </source>
</evidence>
<protein>
    <recommendedName>
        <fullName evidence="3 8">Histidinol-phosphatase</fullName>
        <shortName evidence="8">HolPase</shortName>
        <ecNumber evidence="3 8">3.1.3.15</ecNumber>
    </recommendedName>
</protein>
<dbReference type="CDD" id="cd12110">
    <property type="entry name" value="PHP_HisPPase_Hisj_like"/>
    <property type="match status" value="1"/>
</dbReference>
<dbReference type="InterPro" id="IPR004013">
    <property type="entry name" value="PHP_dom"/>
</dbReference>
<sequence length="301" mass="35300">MFRKIFYLCIPKTIDNRIFMQLSNYHSHCTFCDGRSTPEDFVKFAISHGFRAYGFSSHSPLPFETFWNMSKNDMPEYLAEIDRLKKKYSDRLEIYTALEIDYLDETYNPSVPYFQELPLNYRIGSIHFLPISEHLSEENMVCIDGSFADYKASVERYFEGDIRKLVTRYYDSTLKMIEAGGIDIVGHMDKIYMNGHKCEGFSFDAAWYQEPFRATLDLIVEKGLMVEINTKNLEKKQQLFPRKEYLGLLKEMNIPVMVNSDCHYPDLVNDGREKAFKLLKEIGFKSTRELVKGEWQDVAID</sequence>